<feature type="transmembrane region" description="Helical" evidence="9">
    <location>
        <begin position="92"/>
        <end position="110"/>
    </location>
</feature>
<reference evidence="11 12" key="1">
    <citation type="submission" date="2022-10" db="EMBL/GenBank/DDBJ databases">
        <title>Pararhodobacter sp. nov., isolated from marine algae.</title>
        <authorList>
            <person name="Choi B.J."/>
            <person name="Kim J.M."/>
            <person name="Lee J.K."/>
            <person name="Choi D.G."/>
            <person name="Jeon C.O."/>
        </authorList>
    </citation>
    <scope>NUCLEOTIDE SEQUENCE [LARGE SCALE GENOMIC DNA]</scope>
    <source>
        <strain evidence="11 12">ZQ420</strain>
    </source>
</reference>
<comment type="similarity">
    <text evidence="8 9">Belongs to the TRAP transporter small permease family.</text>
</comment>
<gene>
    <name evidence="11" type="ORF">OKW52_11435</name>
</gene>
<comment type="subcellular location">
    <subcellularLocation>
        <location evidence="1 9">Cell inner membrane</location>
        <topology evidence="1 9">Multi-pass membrane protein</topology>
    </subcellularLocation>
</comment>
<comment type="function">
    <text evidence="9">Part of the tripartite ATP-independent periplasmic (TRAP) transport system.</text>
</comment>
<dbReference type="Proteomes" id="UP001208938">
    <property type="component" value="Unassembled WGS sequence"/>
</dbReference>
<evidence type="ECO:0000256" key="6">
    <source>
        <dbReference type="ARBA" id="ARBA00022989"/>
    </source>
</evidence>
<keyword evidence="7 9" id="KW-0472">Membrane</keyword>
<evidence type="ECO:0000256" key="3">
    <source>
        <dbReference type="ARBA" id="ARBA00022475"/>
    </source>
</evidence>
<dbReference type="Pfam" id="PF04290">
    <property type="entry name" value="DctQ"/>
    <property type="match status" value="1"/>
</dbReference>
<keyword evidence="2 9" id="KW-0813">Transport</keyword>
<dbReference type="InterPro" id="IPR055348">
    <property type="entry name" value="DctQ"/>
</dbReference>
<feature type="transmembrane region" description="Helical" evidence="9">
    <location>
        <begin position="133"/>
        <end position="154"/>
    </location>
</feature>
<feature type="domain" description="Tripartite ATP-independent periplasmic transporters DctQ component" evidence="10">
    <location>
        <begin position="28"/>
        <end position="150"/>
    </location>
</feature>
<keyword evidence="5 9" id="KW-0812">Transmembrane</keyword>
<feature type="transmembrane region" description="Helical" evidence="9">
    <location>
        <begin position="12"/>
        <end position="33"/>
    </location>
</feature>
<evidence type="ECO:0000256" key="1">
    <source>
        <dbReference type="ARBA" id="ARBA00004429"/>
    </source>
</evidence>
<evidence type="ECO:0000256" key="7">
    <source>
        <dbReference type="ARBA" id="ARBA00023136"/>
    </source>
</evidence>
<organism evidence="11 12">
    <name type="scientific">Pararhodobacter zhoushanensis</name>
    <dbReference type="NCBI Taxonomy" id="2479545"/>
    <lineage>
        <taxon>Bacteria</taxon>
        <taxon>Pseudomonadati</taxon>
        <taxon>Pseudomonadota</taxon>
        <taxon>Alphaproteobacteria</taxon>
        <taxon>Rhodobacterales</taxon>
        <taxon>Paracoccaceae</taxon>
        <taxon>Pararhodobacter</taxon>
    </lineage>
</organism>
<evidence type="ECO:0000313" key="11">
    <source>
        <dbReference type="EMBL" id="MCW1932850.1"/>
    </source>
</evidence>
<comment type="caution">
    <text evidence="11">The sequence shown here is derived from an EMBL/GenBank/DDBJ whole genome shotgun (WGS) entry which is preliminary data.</text>
</comment>
<dbReference type="EMBL" id="JAPDFL010000001">
    <property type="protein sequence ID" value="MCW1932850.1"/>
    <property type="molecule type" value="Genomic_DNA"/>
</dbReference>
<keyword evidence="6 9" id="KW-1133">Transmembrane helix</keyword>
<dbReference type="PANTHER" id="PTHR35011">
    <property type="entry name" value="2,3-DIKETO-L-GULONATE TRAP TRANSPORTER SMALL PERMEASE PROTEIN YIAM"/>
    <property type="match status" value="1"/>
</dbReference>
<evidence type="ECO:0000256" key="2">
    <source>
        <dbReference type="ARBA" id="ARBA00022448"/>
    </source>
</evidence>
<keyword evidence="12" id="KW-1185">Reference proteome</keyword>
<name>A0ABT3GZE8_9RHOB</name>
<comment type="caution">
    <text evidence="9">Lacks conserved residue(s) required for the propagation of feature annotation.</text>
</comment>
<dbReference type="InterPro" id="IPR007387">
    <property type="entry name" value="TRAP_DctQ"/>
</dbReference>
<sequence length="169" mass="18249">MLRTLDTFAGRVIALAAVLGTLGLLAEVVVILIDVIGRYFGSPLRGAQDVTQMAMVVLVFGGMALCDRQGGHIAVDLFERSFPAWLNKLTDIVAAVLGAMVFGLIAWNMWKSASISQMLNLSTNIINLPKDWFQYYVVVCCVITAAGMTLRAVYLSLGGSVTRPEGYNS</sequence>
<evidence type="ECO:0000256" key="5">
    <source>
        <dbReference type="ARBA" id="ARBA00022692"/>
    </source>
</evidence>
<evidence type="ECO:0000256" key="4">
    <source>
        <dbReference type="ARBA" id="ARBA00022519"/>
    </source>
</evidence>
<dbReference type="RefSeq" id="WP_264505816.1">
    <property type="nucleotide sequence ID" value="NZ_JAPDFL010000001.1"/>
</dbReference>
<evidence type="ECO:0000259" key="10">
    <source>
        <dbReference type="Pfam" id="PF04290"/>
    </source>
</evidence>
<accession>A0ABT3GZE8</accession>
<proteinExistence type="inferred from homology"/>
<keyword evidence="4 9" id="KW-0997">Cell inner membrane</keyword>
<evidence type="ECO:0000256" key="8">
    <source>
        <dbReference type="ARBA" id="ARBA00038436"/>
    </source>
</evidence>
<protein>
    <recommendedName>
        <fullName evidence="9">TRAP transporter small permease protein</fullName>
    </recommendedName>
</protein>
<evidence type="ECO:0000256" key="9">
    <source>
        <dbReference type="RuleBase" id="RU369079"/>
    </source>
</evidence>
<comment type="subunit">
    <text evidence="9">The complex comprises the extracytoplasmic solute receptor protein and the two transmembrane proteins.</text>
</comment>
<evidence type="ECO:0000313" key="12">
    <source>
        <dbReference type="Proteomes" id="UP001208938"/>
    </source>
</evidence>
<keyword evidence="3" id="KW-1003">Cell membrane</keyword>